<evidence type="ECO:0000259" key="5">
    <source>
        <dbReference type="PROSITE" id="PS51437"/>
    </source>
</evidence>
<dbReference type="InterPro" id="IPR005559">
    <property type="entry name" value="CG-1_dom"/>
</dbReference>
<organism evidence="6 7">
    <name type="scientific">Pleuronectes platessa</name>
    <name type="common">European plaice</name>
    <dbReference type="NCBI Taxonomy" id="8262"/>
    <lineage>
        <taxon>Eukaryota</taxon>
        <taxon>Metazoa</taxon>
        <taxon>Chordata</taxon>
        <taxon>Craniata</taxon>
        <taxon>Vertebrata</taxon>
        <taxon>Euteleostomi</taxon>
        <taxon>Actinopterygii</taxon>
        <taxon>Neopterygii</taxon>
        <taxon>Teleostei</taxon>
        <taxon>Neoteleostei</taxon>
        <taxon>Acanthomorphata</taxon>
        <taxon>Carangaria</taxon>
        <taxon>Pleuronectiformes</taxon>
        <taxon>Pleuronectoidei</taxon>
        <taxon>Pleuronectidae</taxon>
        <taxon>Pleuronectes</taxon>
    </lineage>
</organism>
<gene>
    <name evidence="6" type="ORF">PLEPLA_LOCUS9520</name>
</gene>
<evidence type="ECO:0000256" key="2">
    <source>
        <dbReference type="ARBA" id="ARBA00023163"/>
    </source>
</evidence>
<sequence>MKKLCHLSHWCIALPDADSCRASLPQNGSMILYNRKKVKYRKDGYCWKKRKDGKTTREDHMKLKVQGVEASDVQWLGRGGGVESGSERPSGAWERQPCVAVVDVSVCCWCPVGSAVLAQQPVSFIVLLYSTPLLQVHSPDGQNLELGGVLCCSVPPRFPDFNANTVLQQFPNSPTPMPASAPPRHPFTQLANPSTT</sequence>
<dbReference type="GO" id="GO:0005634">
    <property type="term" value="C:nucleus"/>
    <property type="evidence" value="ECO:0007669"/>
    <property type="project" value="UniProtKB-SubCell"/>
</dbReference>
<dbReference type="Pfam" id="PF03859">
    <property type="entry name" value="CG-1"/>
    <property type="match status" value="1"/>
</dbReference>
<evidence type="ECO:0000256" key="3">
    <source>
        <dbReference type="ARBA" id="ARBA00023242"/>
    </source>
</evidence>
<accession>A0A9N7U1K8</accession>
<dbReference type="GO" id="GO:0003690">
    <property type="term" value="F:double-stranded DNA binding"/>
    <property type="evidence" value="ECO:0007669"/>
    <property type="project" value="TreeGrafter"/>
</dbReference>
<keyword evidence="3" id="KW-0539">Nucleus</keyword>
<dbReference type="EMBL" id="CADEAL010000535">
    <property type="protein sequence ID" value="CAB1421633.1"/>
    <property type="molecule type" value="Genomic_DNA"/>
</dbReference>
<dbReference type="PANTHER" id="PTHR23335">
    <property type="entry name" value="CALMODULIN-BINDING TRANSCRIPTION ACTIVATOR CAMTA"/>
    <property type="match status" value="1"/>
</dbReference>
<proteinExistence type="predicted"/>
<feature type="domain" description="CG-1" evidence="5">
    <location>
        <begin position="1"/>
        <end position="118"/>
    </location>
</feature>
<keyword evidence="2" id="KW-0804">Transcription</keyword>
<dbReference type="PANTHER" id="PTHR23335:SF11">
    <property type="entry name" value="CALMODULIN-BINDING TRANSCRIPTION ACTIVATOR 1"/>
    <property type="match status" value="1"/>
</dbReference>
<keyword evidence="7" id="KW-1185">Reference proteome</keyword>
<dbReference type="Proteomes" id="UP001153269">
    <property type="component" value="Unassembled WGS sequence"/>
</dbReference>
<dbReference type="GO" id="GO:0003712">
    <property type="term" value="F:transcription coregulator activity"/>
    <property type="evidence" value="ECO:0007669"/>
    <property type="project" value="TreeGrafter"/>
</dbReference>
<evidence type="ECO:0000313" key="7">
    <source>
        <dbReference type="Proteomes" id="UP001153269"/>
    </source>
</evidence>
<evidence type="ECO:0000256" key="1">
    <source>
        <dbReference type="ARBA" id="ARBA00004123"/>
    </source>
</evidence>
<evidence type="ECO:0000256" key="4">
    <source>
        <dbReference type="SAM" id="MobiDB-lite"/>
    </source>
</evidence>
<dbReference type="AlphaFoldDB" id="A0A9N7U1K8"/>
<feature type="region of interest" description="Disordered" evidence="4">
    <location>
        <begin position="170"/>
        <end position="196"/>
    </location>
</feature>
<comment type="caution">
    <text evidence="6">The sequence shown here is derived from an EMBL/GenBank/DDBJ whole genome shotgun (WGS) entry which is preliminary data.</text>
</comment>
<dbReference type="PROSITE" id="PS51437">
    <property type="entry name" value="CG_1"/>
    <property type="match status" value="1"/>
</dbReference>
<name>A0A9N7U1K8_PLEPL</name>
<feature type="compositionally biased region" description="Pro residues" evidence="4">
    <location>
        <begin position="173"/>
        <end position="185"/>
    </location>
</feature>
<protein>
    <recommendedName>
        <fullName evidence="5">CG-1 domain-containing protein</fullName>
    </recommendedName>
</protein>
<evidence type="ECO:0000313" key="6">
    <source>
        <dbReference type="EMBL" id="CAB1421633.1"/>
    </source>
</evidence>
<reference evidence="6" key="1">
    <citation type="submission" date="2020-03" db="EMBL/GenBank/DDBJ databases">
        <authorList>
            <person name="Weist P."/>
        </authorList>
    </citation>
    <scope>NUCLEOTIDE SEQUENCE</scope>
</reference>
<comment type="subcellular location">
    <subcellularLocation>
        <location evidence="1">Nucleus</location>
    </subcellularLocation>
</comment>
<dbReference type="GO" id="GO:0006357">
    <property type="term" value="P:regulation of transcription by RNA polymerase II"/>
    <property type="evidence" value="ECO:0007669"/>
    <property type="project" value="TreeGrafter"/>
</dbReference>
<dbReference type="SMART" id="SM01076">
    <property type="entry name" value="CG-1"/>
    <property type="match status" value="1"/>
</dbReference>